<dbReference type="InterPro" id="IPR006683">
    <property type="entry name" value="Thioestr_dom"/>
</dbReference>
<feature type="domain" description="Thioesterase" evidence="1">
    <location>
        <begin position="63"/>
        <end position="121"/>
    </location>
</feature>
<dbReference type="EMBL" id="JALHLE010000056">
    <property type="protein sequence ID" value="MCJ2181052.1"/>
    <property type="molecule type" value="Genomic_DNA"/>
</dbReference>
<name>A0ABT0B7Q7_9SPHN</name>
<dbReference type="CDD" id="cd03443">
    <property type="entry name" value="PaaI_thioesterase"/>
    <property type="match status" value="1"/>
</dbReference>
<keyword evidence="3" id="KW-1185">Reference proteome</keyword>
<evidence type="ECO:0000259" key="1">
    <source>
        <dbReference type="Pfam" id="PF03061"/>
    </source>
</evidence>
<dbReference type="Pfam" id="PF03061">
    <property type="entry name" value="4HBT"/>
    <property type="match status" value="1"/>
</dbReference>
<sequence>MTKTDAWRFEPAELDAVLSGKGLNAMLGHCYHAHGDRWIELAMPWQERLTGDPQERSLARGPVMALLDNTAGVSIWLRRGGYLPQVTLDLRTDYLRPLERGAGLICRCECVSLSSSIGYARGIAYERSPDDPACLVSSAYALL</sequence>
<dbReference type="SUPFAM" id="SSF54637">
    <property type="entry name" value="Thioesterase/thiol ester dehydrase-isomerase"/>
    <property type="match status" value="1"/>
</dbReference>
<dbReference type="Gene3D" id="3.10.129.10">
    <property type="entry name" value="Hotdog Thioesterase"/>
    <property type="match status" value="1"/>
</dbReference>
<gene>
    <name evidence="2" type="ORF">MTR64_21010</name>
</gene>
<dbReference type="InterPro" id="IPR029069">
    <property type="entry name" value="HotDog_dom_sf"/>
</dbReference>
<dbReference type="Proteomes" id="UP001162880">
    <property type="component" value="Unassembled WGS sequence"/>
</dbReference>
<dbReference type="RefSeq" id="WP_243996518.1">
    <property type="nucleotide sequence ID" value="NZ_JALHLE010000056.1"/>
</dbReference>
<proteinExistence type="predicted"/>
<organism evidence="2 3">
    <name type="scientific">Novosphingobium album</name>
    <name type="common">ex Hu et al. 2023</name>
    <dbReference type="NCBI Taxonomy" id="2930093"/>
    <lineage>
        <taxon>Bacteria</taxon>
        <taxon>Pseudomonadati</taxon>
        <taxon>Pseudomonadota</taxon>
        <taxon>Alphaproteobacteria</taxon>
        <taxon>Sphingomonadales</taxon>
        <taxon>Sphingomonadaceae</taxon>
        <taxon>Novosphingobium</taxon>
    </lineage>
</organism>
<protein>
    <submittedName>
        <fullName evidence="2">PaaI family thioesterase</fullName>
    </submittedName>
</protein>
<comment type="caution">
    <text evidence="2">The sequence shown here is derived from an EMBL/GenBank/DDBJ whole genome shotgun (WGS) entry which is preliminary data.</text>
</comment>
<evidence type="ECO:0000313" key="3">
    <source>
        <dbReference type="Proteomes" id="UP001162880"/>
    </source>
</evidence>
<reference evidence="2" key="1">
    <citation type="submission" date="2022-03" db="EMBL/GenBank/DDBJ databases">
        <title>Identification of a novel bacterium isolated from mangrove sediments.</title>
        <authorList>
            <person name="Pan X."/>
        </authorList>
    </citation>
    <scope>NUCLEOTIDE SEQUENCE</scope>
    <source>
        <strain evidence="2">B2580</strain>
    </source>
</reference>
<evidence type="ECO:0000313" key="2">
    <source>
        <dbReference type="EMBL" id="MCJ2181052.1"/>
    </source>
</evidence>
<accession>A0ABT0B7Q7</accession>